<evidence type="ECO:0000256" key="7">
    <source>
        <dbReference type="ARBA" id="ARBA00022729"/>
    </source>
</evidence>
<evidence type="ECO:0000256" key="11">
    <source>
        <dbReference type="ARBA" id="ARBA00023136"/>
    </source>
</evidence>
<comment type="subcellular location">
    <subcellularLocation>
        <location evidence="2">Cytoplasm</location>
    </subcellularLocation>
    <subcellularLocation>
        <location evidence="1">Membrane</location>
        <topology evidence="1">Single-pass membrane protein</topology>
    </subcellularLocation>
</comment>
<dbReference type="PROSITE" id="PS50055">
    <property type="entry name" value="TYR_PHOSPHATASE_PTP"/>
    <property type="match status" value="1"/>
</dbReference>
<keyword evidence="7" id="KW-0732">Signal</keyword>
<evidence type="ECO:0000256" key="2">
    <source>
        <dbReference type="ARBA" id="ARBA00004496"/>
    </source>
</evidence>
<evidence type="ECO:0000256" key="10">
    <source>
        <dbReference type="ARBA" id="ARBA00022989"/>
    </source>
</evidence>
<accession>A0AA39KIN2</accession>
<dbReference type="PANTHER" id="PTHR46957">
    <property type="entry name" value="CYTOKINE RECEPTOR"/>
    <property type="match status" value="1"/>
</dbReference>
<dbReference type="GO" id="GO:0005737">
    <property type="term" value="C:cytoplasm"/>
    <property type="evidence" value="ECO:0007669"/>
    <property type="project" value="UniProtKB-SubCell"/>
</dbReference>
<evidence type="ECO:0000256" key="9">
    <source>
        <dbReference type="ARBA" id="ARBA00022912"/>
    </source>
</evidence>
<dbReference type="SMART" id="SM00194">
    <property type="entry name" value="PTPc"/>
    <property type="match status" value="1"/>
</dbReference>
<protein>
    <recommendedName>
        <fullName evidence="3">protein-tyrosine-phosphatase</fullName>
        <ecNumber evidence="3">3.1.3.48</ecNumber>
    </recommendedName>
</protein>
<dbReference type="GO" id="GO:0016020">
    <property type="term" value="C:membrane"/>
    <property type="evidence" value="ECO:0007669"/>
    <property type="project" value="UniProtKB-SubCell"/>
</dbReference>
<dbReference type="InterPro" id="IPR003595">
    <property type="entry name" value="Tyr_Pase_cat"/>
</dbReference>
<keyword evidence="8" id="KW-0378">Hydrolase</keyword>
<dbReference type="SMART" id="SM00060">
    <property type="entry name" value="FN3"/>
    <property type="match status" value="5"/>
</dbReference>
<reference evidence="19" key="1">
    <citation type="journal article" date="2023" name="bioRxiv">
        <title>Scaffold-level genome assemblies of two parasitoid biocontrol wasps reveal the parthenogenesis mechanism and an associated novel virus.</title>
        <authorList>
            <person name="Inwood S."/>
            <person name="Skelly J."/>
            <person name="Guhlin J."/>
            <person name="Harrop T."/>
            <person name="Goldson S."/>
            <person name="Dearden P."/>
        </authorList>
    </citation>
    <scope>NUCLEOTIDE SEQUENCE</scope>
    <source>
        <strain evidence="19">Lincoln</strain>
        <tissue evidence="19">Whole body</tissue>
    </source>
</reference>
<dbReference type="CDD" id="cd00063">
    <property type="entry name" value="FN3"/>
    <property type="match status" value="3"/>
</dbReference>
<dbReference type="Gene3D" id="3.90.190.10">
    <property type="entry name" value="Protein tyrosine phosphatase superfamily"/>
    <property type="match status" value="1"/>
</dbReference>
<evidence type="ECO:0000256" key="3">
    <source>
        <dbReference type="ARBA" id="ARBA00013064"/>
    </source>
</evidence>
<evidence type="ECO:0000256" key="8">
    <source>
        <dbReference type="ARBA" id="ARBA00022801"/>
    </source>
</evidence>
<evidence type="ECO:0000256" key="1">
    <source>
        <dbReference type="ARBA" id="ARBA00004167"/>
    </source>
</evidence>
<keyword evidence="11 15" id="KW-0472">Membrane</keyword>
<dbReference type="CDD" id="cd00047">
    <property type="entry name" value="PTPc"/>
    <property type="match status" value="1"/>
</dbReference>
<feature type="transmembrane region" description="Helical" evidence="15">
    <location>
        <begin position="931"/>
        <end position="954"/>
    </location>
</feature>
<evidence type="ECO:0000256" key="5">
    <source>
        <dbReference type="ARBA" id="ARBA00022553"/>
    </source>
</evidence>
<dbReference type="InterPro" id="IPR003961">
    <property type="entry name" value="FN3_dom"/>
</dbReference>
<keyword evidence="10 15" id="KW-1133">Transmembrane helix</keyword>
<dbReference type="Gene3D" id="2.60.40.10">
    <property type="entry name" value="Immunoglobulins"/>
    <property type="match status" value="5"/>
</dbReference>
<evidence type="ECO:0000256" key="4">
    <source>
        <dbReference type="ARBA" id="ARBA00022490"/>
    </source>
</evidence>
<dbReference type="PROSITE" id="PS00383">
    <property type="entry name" value="TYR_PHOSPHATASE_1"/>
    <property type="match status" value="1"/>
</dbReference>
<dbReference type="InterPro" id="IPR029021">
    <property type="entry name" value="Prot-tyrosine_phosphatase-like"/>
</dbReference>
<proteinExistence type="inferred from homology"/>
<dbReference type="GO" id="GO:0009653">
    <property type="term" value="P:anatomical structure morphogenesis"/>
    <property type="evidence" value="ECO:0007669"/>
    <property type="project" value="UniProtKB-ARBA"/>
</dbReference>
<dbReference type="FunFam" id="3.90.190.10:FF:000045">
    <property type="entry name" value="Tyrosine-protein phosphatase non-receptor type 12"/>
    <property type="match status" value="1"/>
</dbReference>
<keyword evidence="20" id="KW-1185">Reference proteome</keyword>
<dbReference type="InterPro" id="IPR050713">
    <property type="entry name" value="RTP_Phos/Ushers"/>
</dbReference>
<keyword evidence="6 15" id="KW-0812">Transmembrane</keyword>
<keyword evidence="5" id="KW-0597">Phosphoprotein</keyword>
<dbReference type="Proteomes" id="UP001168972">
    <property type="component" value="Unassembled WGS sequence"/>
</dbReference>
<dbReference type="InterPro" id="IPR000242">
    <property type="entry name" value="PTP_cat"/>
</dbReference>
<evidence type="ECO:0000259" key="17">
    <source>
        <dbReference type="PROSITE" id="PS50056"/>
    </source>
</evidence>
<evidence type="ECO:0000256" key="13">
    <source>
        <dbReference type="ARBA" id="ARBA00034734"/>
    </source>
</evidence>
<dbReference type="SMART" id="SM00404">
    <property type="entry name" value="PTPc_motif"/>
    <property type="match status" value="1"/>
</dbReference>
<keyword evidence="9" id="KW-0904">Protein phosphatase</keyword>
<dbReference type="PANTHER" id="PTHR46957:SF3">
    <property type="entry name" value="CYTOKINE RECEPTOR"/>
    <property type="match status" value="1"/>
</dbReference>
<feature type="domain" description="Fibronectin type-III" evidence="18">
    <location>
        <begin position="338"/>
        <end position="428"/>
    </location>
</feature>
<reference evidence="19" key="2">
    <citation type="submission" date="2023-03" db="EMBL/GenBank/DDBJ databases">
        <authorList>
            <person name="Inwood S.N."/>
            <person name="Skelly J.G."/>
            <person name="Guhlin J."/>
            <person name="Harrop T.W.R."/>
            <person name="Goldson S.G."/>
            <person name="Dearden P.K."/>
        </authorList>
    </citation>
    <scope>NUCLEOTIDE SEQUENCE</scope>
    <source>
        <strain evidence="19">Lincoln</strain>
        <tissue evidence="19">Whole body</tissue>
    </source>
</reference>
<comment type="similarity">
    <text evidence="13">Belongs to the protein-tyrosine phosphatase family. Non-receptor class 4 subfamily.</text>
</comment>
<dbReference type="PROSITE" id="PS50853">
    <property type="entry name" value="FN3"/>
    <property type="match status" value="3"/>
</dbReference>
<dbReference type="InterPro" id="IPR036116">
    <property type="entry name" value="FN3_sf"/>
</dbReference>
<dbReference type="SUPFAM" id="SSF52799">
    <property type="entry name" value="(Phosphotyrosine protein) phosphatases II"/>
    <property type="match status" value="1"/>
</dbReference>
<evidence type="ECO:0000259" key="16">
    <source>
        <dbReference type="PROSITE" id="PS50055"/>
    </source>
</evidence>
<gene>
    <name evidence="19" type="ORF">PV327_006595</name>
</gene>
<evidence type="ECO:0000313" key="20">
    <source>
        <dbReference type="Proteomes" id="UP001168972"/>
    </source>
</evidence>
<dbReference type="InterPro" id="IPR000387">
    <property type="entry name" value="Tyr_Pase_dom"/>
</dbReference>
<dbReference type="Pfam" id="PF00041">
    <property type="entry name" value="fn3"/>
    <property type="match status" value="1"/>
</dbReference>
<dbReference type="EC" id="3.1.3.48" evidence="3"/>
<dbReference type="SUPFAM" id="SSF49265">
    <property type="entry name" value="Fibronectin type III"/>
    <property type="match status" value="4"/>
</dbReference>
<dbReference type="InterPro" id="IPR013783">
    <property type="entry name" value="Ig-like_fold"/>
</dbReference>
<keyword evidence="12" id="KW-0325">Glycoprotein</keyword>
<feature type="domain" description="Tyrosine-protein phosphatase" evidence="16">
    <location>
        <begin position="999"/>
        <end position="1256"/>
    </location>
</feature>
<dbReference type="PRINTS" id="PR00700">
    <property type="entry name" value="PRTYPHPHTASE"/>
</dbReference>
<feature type="domain" description="Fibronectin type-III" evidence="18">
    <location>
        <begin position="159"/>
        <end position="252"/>
    </location>
</feature>
<name>A0AA39KIN2_MICHY</name>
<comment type="caution">
    <text evidence="19">The sequence shown here is derived from an EMBL/GenBank/DDBJ whole genome shotgun (WGS) entry which is preliminary data.</text>
</comment>
<feature type="domain" description="Tyrosine specific protein phosphatases" evidence="17">
    <location>
        <begin position="1173"/>
        <end position="1247"/>
    </location>
</feature>
<dbReference type="InterPro" id="IPR016130">
    <property type="entry name" value="Tyr_Pase_AS"/>
</dbReference>
<sequence>MSFRQRLQCIRHFFFMVIIISKLAWTLGSVTPIYHDDNEKIDPMENLIAQNEYLDSMTTFSPSLFTTISNIYDFKDMKITTIKPNTNEFTTENTIESTHINTETSIIISPTPNNTPDIANLPDCEGYESTKPEENPTHYQQYFRLKTAILGDNDDGNATVEDLTFVNTTDSAMTIAWSPPKNISSFVQWYILAWSNDTPIPLCRISNETFVYTIKNLKACSKFSVAVRPFINNKLGEPRTIVAKTKLIVDEDTLKLKIDKSGAHWLKLSWNMPNAECITGHDIIYCDKINCKKVNSSTTYYNVTDLMSCTEYNFTVAPHDESDNFGNLSIIGNTEFEKPGSPRLGWAIPGIDFLNVSWAPPSDASCVIEYRVTISPDTPSGTVNTTGTDLQFSHLKSCRIYEVIIIPIDKNGDDCNPEIISSIQTLAPIPQSPYLEYEPTSTNDTIVLSWNLHINQTNNCSNIKITTECRVIEVLGVGYEGINGTSSVNNTDGNKRTIIRGLTPYTNYTCHGVASNSQGTSNKSHEINVLTRDYVPSSPIANIFGITHKNFTIKWKKPEYLPGELILFEVEFKWFYLFHRPKWCEKYPKPEPEIVGDIHGDVLSLTYDKIKPFATYNMRIRAKTRAGWGVYSDYIEFRTLPGAPGPVSNLEFFIRESPGDKNILEAYLTWRWPCFVNADDINFFNITAIGERPKFQPHQFTDEMHGGLKACINDTCTYKFQNNQLKEEYKYKFLIAGKADNAPQLGEVIEITETFPAGIPPPPNINYTNQITIDPYKIRKTTTTATVLLPLFPNTLGDIRCYAIIVSKSGYNEANSSRLDLINGEWPDIASWYESMVLDFTIPYQATKFCENLNPFTLYITDYGKFKALKFVIGEDTETCPELSSNHHERSYCNGPLKPDTWYDVRMRAFTNGGYRDSIIFTIKTNAELQVAVVIGTIFGILFLGILITMMLLVRKGSIHAVLRRFLHSDMSGSPVPTPFNRRKFIAHCQELADNPGKLSNEFQLLQTLSVDLQMPTNAACLQANRKKNRYTDILPYDFSRVKLEVNDNDPNSDYINASFIKGCNGEEEYIACQGPKEETTHDFWRMIDQYDVKLIVMLTQLVEKNKEKCHQYYPTIRETFTYENMSIRCSSELDYKTYTQRTLILQKENEKRTILHLHFKDWPDHDVPEDFDPMINFCQIMRRHILMNRGLAVIHCSAGIGRTGTLIAIDILLQHIKENRKLDVFGTVYRLRHHRINMVQRESQYAYIYNCIRQVLKNPYFSKSYKPPSVDPITDNNSNNKKKTNSMTNLVSSLETRMYWKMP</sequence>
<organism evidence="19 20">
    <name type="scientific">Microctonus hyperodae</name>
    <name type="common">Parasitoid wasp</name>
    <dbReference type="NCBI Taxonomy" id="165561"/>
    <lineage>
        <taxon>Eukaryota</taxon>
        <taxon>Metazoa</taxon>
        <taxon>Ecdysozoa</taxon>
        <taxon>Arthropoda</taxon>
        <taxon>Hexapoda</taxon>
        <taxon>Insecta</taxon>
        <taxon>Pterygota</taxon>
        <taxon>Neoptera</taxon>
        <taxon>Endopterygota</taxon>
        <taxon>Hymenoptera</taxon>
        <taxon>Apocrita</taxon>
        <taxon>Ichneumonoidea</taxon>
        <taxon>Braconidae</taxon>
        <taxon>Euphorinae</taxon>
        <taxon>Microctonus</taxon>
    </lineage>
</organism>
<dbReference type="GO" id="GO:0004725">
    <property type="term" value="F:protein tyrosine phosphatase activity"/>
    <property type="evidence" value="ECO:0007669"/>
    <property type="project" value="UniProtKB-EC"/>
</dbReference>
<dbReference type="GO" id="GO:0048666">
    <property type="term" value="P:neuron development"/>
    <property type="evidence" value="ECO:0007669"/>
    <property type="project" value="UniProtKB-ARBA"/>
</dbReference>
<evidence type="ECO:0000256" key="12">
    <source>
        <dbReference type="ARBA" id="ARBA00023180"/>
    </source>
</evidence>
<feature type="region of interest" description="Disordered" evidence="14">
    <location>
        <begin position="1268"/>
        <end position="1288"/>
    </location>
</feature>
<dbReference type="EMBL" id="JAQQBR010001833">
    <property type="protein sequence ID" value="KAK0162852.1"/>
    <property type="molecule type" value="Genomic_DNA"/>
</dbReference>
<evidence type="ECO:0000313" key="19">
    <source>
        <dbReference type="EMBL" id="KAK0162852.1"/>
    </source>
</evidence>
<evidence type="ECO:0000256" key="14">
    <source>
        <dbReference type="SAM" id="MobiDB-lite"/>
    </source>
</evidence>
<evidence type="ECO:0000259" key="18">
    <source>
        <dbReference type="PROSITE" id="PS50853"/>
    </source>
</evidence>
<dbReference type="Pfam" id="PF00102">
    <property type="entry name" value="Y_phosphatase"/>
    <property type="match status" value="1"/>
</dbReference>
<dbReference type="PROSITE" id="PS50056">
    <property type="entry name" value="TYR_PHOSPHATASE_2"/>
    <property type="match status" value="1"/>
</dbReference>
<evidence type="ECO:0000256" key="6">
    <source>
        <dbReference type="ARBA" id="ARBA00022692"/>
    </source>
</evidence>
<keyword evidence="4" id="KW-0963">Cytoplasm</keyword>
<feature type="transmembrane region" description="Helical" evidence="15">
    <location>
        <begin position="12"/>
        <end position="34"/>
    </location>
</feature>
<evidence type="ECO:0000256" key="15">
    <source>
        <dbReference type="SAM" id="Phobius"/>
    </source>
</evidence>
<feature type="domain" description="Fibronectin type-III" evidence="18">
    <location>
        <begin position="535"/>
        <end position="642"/>
    </location>
</feature>